<name>A0A699XNP0_TANCI</name>
<protein>
    <recommendedName>
        <fullName evidence="2">Reverse transcriptase domain-containing protein</fullName>
    </recommendedName>
</protein>
<feature type="non-terminal residue" evidence="1">
    <location>
        <position position="59"/>
    </location>
</feature>
<organism evidence="1">
    <name type="scientific">Tanacetum cinerariifolium</name>
    <name type="common">Dalmatian daisy</name>
    <name type="synonym">Chrysanthemum cinerariifolium</name>
    <dbReference type="NCBI Taxonomy" id="118510"/>
    <lineage>
        <taxon>Eukaryota</taxon>
        <taxon>Viridiplantae</taxon>
        <taxon>Streptophyta</taxon>
        <taxon>Embryophyta</taxon>
        <taxon>Tracheophyta</taxon>
        <taxon>Spermatophyta</taxon>
        <taxon>Magnoliopsida</taxon>
        <taxon>eudicotyledons</taxon>
        <taxon>Gunneridae</taxon>
        <taxon>Pentapetalae</taxon>
        <taxon>asterids</taxon>
        <taxon>campanulids</taxon>
        <taxon>Asterales</taxon>
        <taxon>Asteraceae</taxon>
        <taxon>Asteroideae</taxon>
        <taxon>Anthemideae</taxon>
        <taxon>Anthemidinae</taxon>
        <taxon>Tanacetum</taxon>
    </lineage>
</organism>
<feature type="non-terminal residue" evidence="1">
    <location>
        <position position="1"/>
    </location>
</feature>
<dbReference type="AlphaFoldDB" id="A0A699XNP0"/>
<evidence type="ECO:0000313" key="1">
    <source>
        <dbReference type="EMBL" id="GFD61297.1"/>
    </source>
</evidence>
<accession>A0A699XNP0</accession>
<evidence type="ECO:0008006" key="2">
    <source>
        <dbReference type="Google" id="ProtNLM"/>
    </source>
</evidence>
<gene>
    <name evidence="1" type="ORF">Tci_933266</name>
</gene>
<reference evidence="1" key="1">
    <citation type="journal article" date="2019" name="Sci. Rep.">
        <title>Draft genome of Tanacetum cinerariifolium, the natural source of mosquito coil.</title>
        <authorList>
            <person name="Yamashiro T."/>
            <person name="Shiraishi A."/>
            <person name="Satake H."/>
            <person name="Nakayama K."/>
        </authorList>
    </citation>
    <scope>NUCLEOTIDE SEQUENCE</scope>
</reference>
<sequence>QDPPSIAITPVLSIEDPEDSLIMGDEDLHTIPGKESDEFIKPSVEDLVSIPSEFEDMSD</sequence>
<proteinExistence type="predicted"/>
<comment type="caution">
    <text evidence="1">The sequence shown here is derived from an EMBL/GenBank/DDBJ whole genome shotgun (WGS) entry which is preliminary data.</text>
</comment>
<dbReference type="EMBL" id="BKCJ011889321">
    <property type="protein sequence ID" value="GFD61297.1"/>
    <property type="molecule type" value="Genomic_DNA"/>
</dbReference>